<feature type="region of interest" description="Disordered" evidence="1">
    <location>
        <begin position="84"/>
        <end position="108"/>
    </location>
</feature>
<dbReference type="InterPro" id="IPR013783">
    <property type="entry name" value="Ig-like_fold"/>
</dbReference>
<evidence type="ECO:0000256" key="1">
    <source>
        <dbReference type="SAM" id="MobiDB-lite"/>
    </source>
</evidence>
<dbReference type="SMART" id="SM00209">
    <property type="entry name" value="TSP1"/>
    <property type="match status" value="1"/>
</dbReference>
<dbReference type="Pfam" id="PF00090">
    <property type="entry name" value="TSP_1"/>
    <property type="match status" value="1"/>
</dbReference>
<dbReference type="Gene3D" id="2.60.40.10">
    <property type="entry name" value="Immunoglobulins"/>
    <property type="match status" value="1"/>
</dbReference>
<dbReference type="SUPFAM" id="SSF49464">
    <property type="entry name" value="Carboxypeptidase regulatory domain-like"/>
    <property type="match status" value="1"/>
</dbReference>
<dbReference type="SMART" id="SM00409">
    <property type="entry name" value="IG"/>
    <property type="match status" value="1"/>
</dbReference>
<accession>A0ABD3WMQ6</accession>
<dbReference type="InterPro" id="IPR056255">
    <property type="entry name" value="CILP-1/2_dom"/>
</dbReference>
<evidence type="ECO:0000256" key="2">
    <source>
        <dbReference type="SAM" id="Phobius"/>
    </source>
</evidence>
<feature type="transmembrane region" description="Helical" evidence="2">
    <location>
        <begin position="51"/>
        <end position="77"/>
    </location>
</feature>
<name>A0ABD3WMQ6_SINWO</name>
<dbReference type="InterPro" id="IPR007110">
    <property type="entry name" value="Ig-like_dom"/>
</dbReference>
<dbReference type="PROSITE" id="PS50835">
    <property type="entry name" value="IG_LIKE"/>
    <property type="match status" value="1"/>
</dbReference>
<evidence type="ECO:0000313" key="4">
    <source>
        <dbReference type="EMBL" id="KAL3875270.1"/>
    </source>
</evidence>
<dbReference type="Pfam" id="PF13927">
    <property type="entry name" value="Ig_3"/>
    <property type="match status" value="1"/>
</dbReference>
<dbReference type="SMART" id="SM00408">
    <property type="entry name" value="IGc2"/>
    <property type="match status" value="1"/>
</dbReference>
<dbReference type="PANTHER" id="PTHR15031">
    <property type="entry name" value="CARTILAGE INTERMEDIATE LAYER PROTEIN CLIP"/>
    <property type="match status" value="1"/>
</dbReference>
<dbReference type="InterPro" id="IPR039675">
    <property type="entry name" value="CILP1/CILP2"/>
</dbReference>
<organism evidence="4 5">
    <name type="scientific">Sinanodonta woodiana</name>
    <name type="common">Chinese pond mussel</name>
    <name type="synonym">Anodonta woodiana</name>
    <dbReference type="NCBI Taxonomy" id="1069815"/>
    <lineage>
        <taxon>Eukaryota</taxon>
        <taxon>Metazoa</taxon>
        <taxon>Spiralia</taxon>
        <taxon>Lophotrochozoa</taxon>
        <taxon>Mollusca</taxon>
        <taxon>Bivalvia</taxon>
        <taxon>Autobranchia</taxon>
        <taxon>Heteroconchia</taxon>
        <taxon>Palaeoheterodonta</taxon>
        <taxon>Unionida</taxon>
        <taxon>Unionoidea</taxon>
        <taxon>Unionidae</taxon>
        <taxon>Unioninae</taxon>
        <taxon>Sinanodonta</taxon>
    </lineage>
</organism>
<reference evidence="4 5" key="1">
    <citation type="submission" date="2024-11" db="EMBL/GenBank/DDBJ databases">
        <title>Chromosome-level genome assembly of the freshwater bivalve Anodonta woodiana.</title>
        <authorList>
            <person name="Chen X."/>
        </authorList>
    </citation>
    <scope>NUCLEOTIDE SEQUENCE [LARGE SCALE GENOMIC DNA]</scope>
    <source>
        <strain evidence="4">MN2024</strain>
        <tissue evidence="4">Gills</tissue>
    </source>
</reference>
<dbReference type="InterPro" id="IPR003598">
    <property type="entry name" value="Ig_sub2"/>
</dbReference>
<dbReference type="AlphaFoldDB" id="A0ABD3WMQ6"/>
<dbReference type="Proteomes" id="UP001634394">
    <property type="component" value="Unassembled WGS sequence"/>
</dbReference>
<evidence type="ECO:0000313" key="5">
    <source>
        <dbReference type="Proteomes" id="UP001634394"/>
    </source>
</evidence>
<dbReference type="Gene3D" id="2.20.100.10">
    <property type="entry name" value="Thrombospondin type-1 (TSP1) repeat"/>
    <property type="match status" value="1"/>
</dbReference>
<keyword evidence="2" id="KW-1133">Transmembrane helix</keyword>
<dbReference type="Pfam" id="PF23708">
    <property type="entry name" value="CILP_5th"/>
    <property type="match status" value="1"/>
</dbReference>
<comment type="caution">
    <text evidence="4">The sequence shown here is derived from an EMBL/GenBank/DDBJ whole genome shotgun (WGS) entry which is preliminary data.</text>
</comment>
<keyword evidence="2" id="KW-0812">Transmembrane</keyword>
<feature type="region of interest" description="Disordered" evidence="1">
    <location>
        <begin position="131"/>
        <end position="168"/>
    </location>
</feature>
<evidence type="ECO:0000259" key="3">
    <source>
        <dbReference type="PROSITE" id="PS50835"/>
    </source>
</evidence>
<dbReference type="SUPFAM" id="SSF82895">
    <property type="entry name" value="TSP-1 type 1 repeat"/>
    <property type="match status" value="1"/>
</dbReference>
<feature type="compositionally biased region" description="Polar residues" evidence="1">
    <location>
        <begin position="86"/>
        <end position="108"/>
    </location>
</feature>
<sequence>MENQVGNIRFGIKPSSFKELEKEGISQGTQGSQEALLNIAVKPSFSPNRKIIIGAVATTTGLVVVACVVAVTVVLLASNDKVVDSGNVSDGQTTPNVQTDSTISPTQQTVTRATTLPSNTTIADGQTTTVGMRTNYTSNAPPTVSNSTTMATTSPTDDRQTTPSNVQTDSITTTVQSVTGSTMFSTTSPITVFEKWTTWSSWNGCTVTCGGGIQARTRLCLKSPISDADCVGNNSQSQSCNSFNCPDCTQICSVGTLSADCSRCECTATVTGRVFNGNNYPIKGAIIRETDAPHIILDVTDSHGAFSLNSSCVGKELILSRADYQDTYTILSGTHLEIRMQTIVLPQFTVNPTSKYRLSGEGATICCAAFGNPEIKYYEWLKDGILLSNSMYPNGTHLQLTNLTTSDSGEYVCRANSDAGARKSAGATLSIRDASDDFCDEAYQQKWQRLPDDCVQPDGTTEYEVGTCIAKSCRQNISSETETCGETESSCCGVSDFDIVDINCGDYPLSLFVVKGCSCQACGTKTVRLNGMARGLGTNLPLVWGQILQNGMFVTRTDLNGRFTVTVDASEREVTLTAIDDVYGLFLDSTRKISIAEGFSGTDYIVINMFQKAEPVELFTNIENTLYCGSQLNDSVAPVASIVIPPDSYFYPNGSQYKGVVSASLTYFDPLNETALQNAPGRFEFVDEEGEVQLLATLGVFTMSLQDSSGLRLNVDGGIDVYLNNDIYSSDPRLAEDLKLWGLSPSTGQWEMLMSNEEARKTKRRAPNSIFPSSDHTRLRRQSGFWLGEVGFAHIFSNIDKLTYNEICYFKARVFTNSSFNELPERYIKLLVPIFTSQRYVIYQQGIIAYPSRQCFETRCGYEGFIEVNHLDPFTFKDVSLLPANPLMHVDHGIDSASSTEIKYRVTSSGRVLSLFFKSSDKGPFYKNKYQCEASGLRNNHFKFFEAQNDSDEFTFKERVDFRDFSPINNDDFPKMVARVWYPEFESNKFRACTIRIGLTYQGREKNSIKVRVISYGGTNANVTDKIYGIRTGEVGSTNYICMDYKCSGNLHFLLGSQHDYTKISVAPLVGSTIRCSVVQDNLGDELSGLNTNKVGQRQYTNYVPDFYDKGDGLFAQDILLANQQGILDSIKTDAHNLCRRGSSAAITFSCQDN</sequence>
<dbReference type="InterPro" id="IPR036179">
    <property type="entry name" value="Ig-like_dom_sf"/>
</dbReference>
<dbReference type="PROSITE" id="PS50092">
    <property type="entry name" value="TSP1"/>
    <property type="match status" value="1"/>
</dbReference>
<dbReference type="InterPro" id="IPR000884">
    <property type="entry name" value="TSP1_rpt"/>
</dbReference>
<protein>
    <recommendedName>
        <fullName evidence="3">Ig-like domain-containing protein</fullName>
    </recommendedName>
</protein>
<dbReference type="InterPro" id="IPR056258">
    <property type="entry name" value="CILP-1/2_C"/>
</dbReference>
<dbReference type="InterPro" id="IPR036383">
    <property type="entry name" value="TSP1_rpt_sf"/>
</dbReference>
<proteinExistence type="predicted"/>
<dbReference type="EMBL" id="JBJQND010000006">
    <property type="protein sequence ID" value="KAL3875270.1"/>
    <property type="molecule type" value="Genomic_DNA"/>
</dbReference>
<keyword evidence="5" id="KW-1185">Reference proteome</keyword>
<dbReference type="Pfam" id="PF23599">
    <property type="entry name" value="CILP_C"/>
    <property type="match status" value="1"/>
</dbReference>
<dbReference type="InterPro" id="IPR008969">
    <property type="entry name" value="CarboxyPept-like_regulatory"/>
</dbReference>
<feature type="domain" description="Ig-like" evidence="3">
    <location>
        <begin position="346"/>
        <end position="430"/>
    </location>
</feature>
<keyword evidence="2" id="KW-0472">Membrane</keyword>
<dbReference type="PANTHER" id="PTHR15031:SF6">
    <property type="entry name" value="CARTILAGE INTERMEDIATE LAYER PROTEIN 1-LIKE ISOFORM X1"/>
    <property type="match status" value="1"/>
</dbReference>
<dbReference type="SUPFAM" id="SSF48726">
    <property type="entry name" value="Immunoglobulin"/>
    <property type="match status" value="1"/>
</dbReference>
<gene>
    <name evidence="4" type="ORF">ACJMK2_038192</name>
</gene>
<dbReference type="InterPro" id="IPR003599">
    <property type="entry name" value="Ig_sub"/>
</dbReference>